<evidence type="ECO:0000313" key="1">
    <source>
        <dbReference type="EnsemblPlants" id="ONIVA08G13940.1"/>
    </source>
</evidence>
<reference evidence="1" key="1">
    <citation type="submission" date="2015-04" db="UniProtKB">
        <authorList>
            <consortium name="EnsemblPlants"/>
        </authorList>
    </citation>
    <scope>IDENTIFICATION</scope>
    <source>
        <strain evidence="1">SL10</strain>
    </source>
</reference>
<keyword evidence="2" id="KW-1185">Reference proteome</keyword>
<sequence>MERRAAGKGLASPRLLRRLAADPVSGMGKRARHGGFARSHSPYFDSAASSVSPAALDSLPSPSPAIPIPTLAVAAAHLTVAAYLVVSAPNFDAAAGALFAPPGGRVRSPAAL</sequence>
<dbReference type="EnsemblPlants" id="ONIVA08G13940.1">
    <property type="protein sequence ID" value="ONIVA08G13940.1"/>
    <property type="gene ID" value="ONIVA08G13940"/>
</dbReference>
<dbReference type="HOGENOM" id="CLU_2149950_0_0_1"/>
<dbReference type="AlphaFoldDB" id="A0A0E0IB95"/>
<accession>A0A0E0IB95</accession>
<reference evidence="1" key="2">
    <citation type="submission" date="2018-04" db="EMBL/GenBank/DDBJ databases">
        <title>OnivRS2 (Oryza nivara Reference Sequence Version 2).</title>
        <authorList>
            <person name="Zhang J."/>
            <person name="Kudrna D."/>
            <person name="Lee S."/>
            <person name="Talag J."/>
            <person name="Rajasekar S."/>
            <person name="Welchert J."/>
            <person name="Hsing Y.-I."/>
            <person name="Wing R.A."/>
        </authorList>
    </citation>
    <scope>NUCLEOTIDE SEQUENCE [LARGE SCALE GENOMIC DNA]</scope>
    <source>
        <strain evidence="1">SL10</strain>
    </source>
</reference>
<dbReference type="Gramene" id="ONIVA08G13940.1">
    <property type="protein sequence ID" value="ONIVA08G13940.1"/>
    <property type="gene ID" value="ONIVA08G13940"/>
</dbReference>
<protein>
    <submittedName>
        <fullName evidence="1">Uncharacterized protein</fullName>
    </submittedName>
</protein>
<dbReference type="Proteomes" id="UP000006591">
    <property type="component" value="Chromosome 8"/>
</dbReference>
<proteinExistence type="predicted"/>
<evidence type="ECO:0000313" key="2">
    <source>
        <dbReference type="Proteomes" id="UP000006591"/>
    </source>
</evidence>
<organism evidence="1">
    <name type="scientific">Oryza nivara</name>
    <name type="common">Indian wild rice</name>
    <name type="synonym">Oryza sativa f. spontanea</name>
    <dbReference type="NCBI Taxonomy" id="4536"/>
    <lineage>
        <taxon>Eukaryota</taxon>
        <taxon>Viridiplantae</taxon>
        <taxon>Streptophyta</taxon>
        <taxon>Embryophyta</taxon>
        <taxon>Tracheophyta</taxon>
        <taxon>Spermatophyta</taxon>
        <taxon>Magnoliopsida</taxon>
        <taxon>Liliopsida</taxon>
        <taxon>Poales</taxon>
        <taxon>Poaceae</taxon>
        <taxon>BOP clade</taxon>
        <taxon>Oryzoideae</taxon>
        <taxon>Oryzeae</taxon>
        <taxon>Oryzinae</taxon>
        <taxon>Oryza</taxon>
    </lineage>
</organism>
<name>A0A0E0IB95_ORYNI</name>